<dbReference type="Pfam" id="PF04402">
    <property type="entry name" value="SIMPL"/>
    <property type="match status" value="1"/>
</dbReference>
<dbReference type="GO" id="GO:0043123">
    <property type="term" value="P:positive regulation of canonical NF-kappaB signal transduction"/>
    <property type="evidence" value="ECO:0007669"/>
    <property type="project" value="InterPro"/>
</dbReference>
<sequence length="350" mass="39836">MTSQHQNLSKVKMAKSATDQPQYFTKVASSIGQSYTALNRNRPSTIGGSSGRLNFSNNRSNLLEYSHVPLPDEPAGLYDTLITDSDMALMKKKFVKVSSSGEVEMDPDIVEFCVKITTSKKDAAHAKESVKKRKDFVLTVLKKYGIPDDGVLVSTIVKRMPRGIDDLDDLYLQEAQEEAHVLRRDRLAKQENEGVVEDNAENNNNPTAKDDIAKKFLVYFEEICVRCNSLVQYLKVFSICNEKLDRHVEVSRPVVKFSSNRRQLYTQKAVRQAMAHGIQKANEMISSSKPRASLGRLYYSVEDSLEIEPVQDYDSIDSFETFTWKRLNKLVRCNLTSVFELEHHKVRKLI</sequence>
<evidence type="ECO:0000256" key="2">
    <source>
        <dbReference type="ARBA" id="ARBA00004496"/>
    </source>
</evidence>
<keyword evidence="4" id="KW-0963">Cytoplasm</keyword>
<dbReference type="GO" id="GO:0006955">
    <property type="term" value="P:immune response"/>
    <property type="evidence" value="ECO:0007669"/>
    <property type="project" value="InterPro"/>
</dbReference>
<evidence type="ECO:0000313" key="7">
    <source>
        <dbReference type="Proteomes" id="UP000198287"/>
    </source>
</evidence>
<dbReference type="EMBL" id="LNIX01000009">
    <property type="protein sequence ID" value="OXA50389.1"/>
    <property type="molecule type" value="Genomic_DNA"/>
</dbReference>
<dbReference type="Gene3D" id="3.30.70.2970">
    <property type="entry name" value="Protein of unknown function (DUF541), domain 2"/>
    <property type="match status" value="1"/>
</dbReference>
<evidence type="ECO:0000256" key="5">
    <source>
        <dbReference type="ARBA" id="ARBA00023242"/>
    </source>
</evidence>
<dbReference type="GO" id="GO:0005737">
    <property type="term" value="C:cytoplasm"/>
    <property type="evidence" value="ECO:0007669"/>
    <property type="project" value="UniProtKB-SubCell"/>
</dbReference>
<evidence type="ECO:0000256" key="4">
    <source>
        <dbReference type="ARBA" id="ARBA00022490"/>
    </source>
</evidence>
<reference evidence="6 7" key="1">
    <citation type="submission" date="2015-12" db="EMBL/GenBank/DDBJ databases">
        <title>The genome of Folsomia candida.</title>
        <authorList>
            <person name="Faddeeva A."/>
            <person name="Derks M.F."/>
            <person name="Anvar Y."/>
            <person name="Smit S."/>
            <person name="Van Straalen N."/>
            <person name="Roelofs D."/>
        </authorList>
    </citation>
    <scope>NUCLEOTIDE SEQUENCE [LARGE SCALE GENOMIC DNA]</scope>
    <source>
        <strain evidence="6 7">VU population</strain>
        <tissue evidence="6">Whole body</tissue>
    </source>
</reference>
<proteinExistence type="inferred from homology"/>
<dbReference type="GO" id="GO:0005634">
    <property type="term" value="C:nucleus"/>
    <property type="evidence" value="ECO:0007669"/>
    <property type="project" value="UniProtKB-SubCell"/>
</dbReference>
<dbReference type="PANTHER" id="PTHR18842:SF2">
    <property type="entry name" value="INTERLEUKIN-1 RECEPTOR-ASSOCIATED KINASE 1-BINDING PROTEIN 1"/>
    <property type="match status" value="1"/>
</dbReference>
<keyword evidence="7" id="KW-1185">Reference proteome</keyword>
<dbReference type="OrthoDB" id="6365554at2759"/>
<comment type="caution">
    <text evidence="6">The sequence shown here is derived from an EMBL/GenBank/DDBJ whole genome shotgun (WGS) entry which is preliminary data.</text>
</comment>
<dbReference type="PANTHER" id="PTHR18842">
    <property type="entry name" value="INTERLEUKIN-1 RECEPTOR-ASSOCIATED KINASE 1-BINDING PROTEIN 1"/>
    <property type="match status" value="1"/>
</dbReference>
<evidence type="ECO:0000313" key="6">
    <source>
        <dbReference type="EMBL" id="OXA50389.1"/>
    </source>
</evidence>
<keyword evidence="5" id="KW-0539">Nucleus</keyword>
<comment type="subcellular location">
    <subcellularLocation>
        <location evidence="2">Cytoplasm</location>
    </subcellularLocation>
    <subcellularLocation>
        <location evidence="1">Nucleus</location>
    </subcellularLocation>
</comment>
<organism evidence="6 7">
    <name type="scientific">Folsomia candida</name>
    <name type="common">Springtail</name>
    <dbReference type="NCBI Taxonomy" id="158441"/>
    <lineage>
        <taxon>Eukaryota</taxon>
        <taxon>Metazoa</taxon>
        <taxon>Ecdysozoa</taxon>
        <taxon>Arthropoda</taxon>
        <taxon>Hexapoda</taxon>
        <taxon>Collembola</taxon>
        <taxon>Entomobryomorpha</taxon>
        <taxon>Isotomoidea</taxon>
        <taxon>Isotomidae</taxon>
        <taxon>Proisotominae</taxon>
        <taxon>Folsomia</taxon>
    </lineage>
</organism>
<dbReference type="Proteomes" id="UP000198287">
    <property type="component" value="Unassembled WGS sequence"/>
</dbReference>
<dbReference type="InterPro" id="IPR030312">
    <property type="entry name" value="IRAK1BP1"/>
</dbReference>
<evidence type="ECO:0000256" key="3">
    <source>
        <dbReference type="ARBA" id="ARBA00005509"/>
    </source>
</evidence>
<dbReference type="AlphaFoldDB" id="A0A226DYT4"/>
<evidence type="ECO:0000256" key="1">
    <source>
        <dbReference type="ARBA" id="ARBA00004123"/>
    </source>
</evidence>
<gene>
    <name evidence="6" type="ORF">Fcan01_15069</name>
</gene>
<dbReference type="Gene3D" id="3.30.110.170">
    <property type="entry name" value="Protein of unknown function (DUF541), domain 1"/>
    <property type="match status" value="1"/>
</dbReference>
<comment type="similarity">
    <text evidence="3">Belongs to the IRAK1BP1 family.</text>
</comment>
<accession>A0A226DYT4</accession>
<name>A0A226DYT4_FOLCA</name>
<dbReference type="InterPro" id="IPR007497">
    <property type="entry name" value="SIMPL/DUF541"/>
</dbReference>
<protein>
    <submittedName>
        <fullName evidence="6">Uncharacterized protein</fullName>
    </submittedName>
</protein>